<protein>
    <submittedName>
        <fullName evidence="1">Uncharacterized protein</fullName>
    </submittedName>
</protein>
<evidence type="ECO:0000313" key="2">
    <source>
        <dbReference type="Proteomes" id="UP001500975"/>
    </source>
</evidence>
<accession>A0ABP8HT51</accession>
<comment type="caution">
    <text evidence="1">The sequence shown here is derived from an EMBL/GenBank/DDBJ whole genome shotgun (WGS) entry which is preliminary data.</text>
</comment>
<name>A0ABP8HT51_9BURK</name>
<dbReference type="Proteomes" id="UP001500975">
    <property type="component" value="Unassembled WGS sequence"/>
</dbReference>
<evidence type="ECO:0000313" key="1">
    <source>
        <dbReference type="EMBL" id="GAA4344057.1"/>
    </source>
</evidence>
<gene>
    <name evidence="1" type="ORF">GCM10023165_26940</name>
</gene>
<sequence>MEIHWTDGALSLHRPDDFKAFKVVLHDAPRSNERLQRAFDDVARFDNDQVCWVSQRGLRALAGPLATPQWLNDLALMVSKARPHGWIDDATGDIRAHVERA</sequence>
<organism evidence="1 2">
    <name type="scientific">Variovorax defluvii</name>
    <dbReference type="NCBI Taxonomy" id="913761"/>
    <lineage>
        <taxon>Bacteria</taxon>
        <taxon>Pseudomonadati</taxon>
        <taxon>Pseudomonadota</taxon>
        <taxon>Betaproteobacteria</taxon>
        <taxon>Burkholderiales</taxon>
        <taxon>Comamonadaceae</taxon>
        <taxon>Variovorax</taxon>
    </lineage>
</organism>
<keyword evidence="2" id="KW-1185">Reference proteome</keyword>
<reference evidence="2" key="1">
    <citation type="journal article" date="2019" name="Int. J. Syst. Evol. Microbiol.">
        <title>The Global Catalogue of Microorganisms (GCM) 10K type strain sequencing project: providing services to taxonomists for standard genome sequencing and annotation.</title>
        <authorList>
            <consortium name="The Broad Institute Genomics Platform"/>
            <consortium name="The Broad Institute Genome Sequencing Center for Infectious Disease"/>
            <person name="Wu L."/>
            <person name="Ma J."/>
        </authorList>
    </citation>
    <scope>NUCLEOTIDE SEQUENCE [LARGE SCALE GENOMIC DNA]</scope>
    <source>
        <strain evidence="2">JCM 17804</strain>
    </source>
</reference>
<dbReference type="RefSeq" id="WP_345538455.1">
    <property type="nucleotide sequence ID" value="NZ_BAABGJ010000026.1"/>
</dbReference>
<proteinExistence type="predicted"/>
<dbReference type="EMBL" id="BAABGJ010000026">
    <property type="protein sequence ID" value="GAA4344057.1"/>
    <property type="molecule type" value="Genomic_DNA"/>
</dbReference>